<keyword evidence="2" id="KW-0732">Signal</keyword>
<keyword evidence="4" id="KW-1185">Reference proteome</keyword>
<reference evidence="3 4" key="1">
    <citation type="submission" date="2020-02" db="EMBL/GenBank/DDBJ databases">
        <title>Aliifodinibius halophilus 2W32, complete genome.</title>
        <authorList>
            <person name="Li Y."/>
            <person name="Wu S."/>
        </authorList>
    </citation>
    <scope>NUCLEOTIDE SEQUENCE [LARGE SCALE GENOMIC DNA]</scope>
    <source>
        <strain evidence="3 4">2W32</strain>
    </source>
</reference>
<dbReference type="AlphaFoldDB" id="A0A6M1TNQ6"/>
<feature type="compositionally biased region" description="Gly residues" evidence="1">
    <location>
        <begin position="291"/>
        <end position="300"/>
    </location>
</feature>
<organism evidence="3 4">
    <name type="scientific">Fodinibius halophilus</name>
    <dbReference type="NCBI Taxonomy" id="1736908"/>
    <lineage>
        <taxon>Bacteria</taxon>
        <taxon>Pseudomonadati</taxon>
        <taxon>Balneolota</taxon>
        <taxon>Balneolia</taxon>
        <taxon>Balneolales</taxon>
        <taxon>Balneolaceae</taxon>
        <taxon>Fodinibius</taxon>
    </lineage>
</organism>
<proteinExistence type="predicted"/>
<evidence type="ECO:0000256" key="1">
    <source>
        <dbReference type="SAM" id="MobiDB-lite"/>
    </source>
</evidence>
<name>A0A6M1TNQ6_9BACT</name>
<accession>A0A6M1TNQ6</accession>
<dbReference type="RefSeq" id="WP_165271186.1">
    <property type="nucleotide sequence ID" value="NZ_JAALLS010000028.1"/>
</dbReference>
<sequence length="300" mass="32163">MIIAKKIYIRLLGLAIFMMVSGSVFAQQTDTQQWIHKARDAGINQEVLTELQNRVENNGMYAAQVKGIMETAITMANENLPSEVVIRKALEGFSKGIPGPRVLSVVNKMHKGMGKAAQIVGPWVEKPQVKEMINRQNAMTKEQFRDELTATTSKSIMQNMSPETVNEVLTQVSDRSVLAKSSPPEVIAAMGILPDLPSGSKNAKVSSKFIVGAIKGGFKAADLQKLPSAMKIAQQRSELPAASVIKGVAQQMNGGIPAKEILQNLFNGQVGGGPPGDIPPGLRNKPDNGNKGNGRGQNGN</sequence>
<evidence type="ECO:0000313" key="4">
    <source>
        <dbReference type="Proteomes" id="UP000479132"/>
    </source>
</evidence>
<comment type="caution">
    <text evidence="3">The sequence shown here is derived from an EMBL/GenBank/DDBJ whole genome shotgun (WGS) entry which is preliminary data.</text>
</comment>
<gene>
    <name evidence="3" type="ORF">G3569_16490</name>
</gene>
<feature type="region of interest" description="Disordered" evidence="1">
    <location>
        <begin position="266"/>
        <end position="300"/>
    </location>
</feature>
<evidence type="ECO:0000313" key="3">
    <source>
        <dbReference type="EMBL" id="NGP89960.1"/>
    </source>
</evidence>
<feature type="chain" id="PRO_5026984868" description="DUF2059 domain-containing protein" evidence="2">
    <location>
        <begin position="27"/>
        <end position="300"/>
    </location>
</feature>
<feature type="signal peptide" evidence="2">
    <location>
        <begin position="1"/>
        <end position="26"/>
    </location>
</feature>
<evidence type="ECO:0000256" key="2">
    <source>
        <dbReference type="SAM" id="SignalP"/>
    </source>
</evidence>
<evidence type="ECO:0008006" key="5">
    <source>
        <dbReference type="Google" id="ProtNLM"/>
    </source>
</evidence>
<dbReference type="Proteomes" id="UP000479132">
    <property type="component" value="Unassembled WGS sequence"/>
</dbReference>
<protein>
    <recommendedName>
        <fullName evidence="5">DUF2059 domain-containing protein</fullName>
    </recommendedName>
</protein>
<dbReference type="EMBL" id="JAALLS010000028">
    <property type="protein sequence ID" value="NGP89960.1"/>
    <property type="molecule type" value="Genomic_DNA"/>
</dbReference>